<dbReference type="CDD" id="cd11019">
    <property type="entry name" value="OsENODL1_like"/>
    <property type="match status" value="1"/>
</dbReference>
<sequence length="284" mass="29997">AWSNLHHQREVNRPPLAFPYKTTRLERAPALHIHSRARHSIPGRSNEREQQPTAAGVPSAFLRVLLHSRRAAESEVVERAMAALMIGSSSKPVLLLPVLAFVLAFVAIPALTTPAQGLVFHVGGPRGWRVPDANTSYGWWAMNNRFHVADELYFKYENDSVLLVSREEFDACNATDPLSRFADGSTTVRLDRPGFFCFISGEPGHCEEGQRLIVRVMVHPAEPAPAPGPAAYAPGQGGDGSGSGGGHGGSSPGTSSGAAAVAAGGVALAAAMAALCVGLVLLLQ</sequence>
<keyword evidence="5" id="KW-1015">Disulfide bond</keyword>
<keyword evidence="14" id="KW-1185">Reference proteome</keyword>
<evidence type="ECO:0000256" key="4">
    <source>
        <dbReference type="ARBA" id="ARBA00023136"/>
    </source>
</evidence>
<evidence type="ECO:0000256" key="1">
    <source>
        <dbReference type="ARBA" id="ARBA00004589"/>
    </source>
</evidence>
<dbReference type="InterPro" id="IPR003245">
    <property type="entry name" value="Phytocyanin_dom"/>
</dbReference>
<dbReference type="GO" id="GO:0012505">
    <property type="term" value="C:endomembrane system"/>
    <property type="evidence" value="ECO:0007669"/>
    <property type="project" value="UniProtKB-SubCell"/>
</dbReference>
<reference evidence="14" key="1">
    <citation type="journal article" date="2014" name="Science">
        <title>Ancient hybridizations among the ancestral genomes of bread wheat.</title>
        <authorList>
            <consortium name="International Wheat Genome Sequencing Consortium,"/>
            <person name="Marcussen T."/>
            <person name="Sandve S.R."/>
            <person name="Heier L."/>
            <person name="Spannagl M."/>
            <person name="Pfeifer M."/>
            <person name="Jakobsen K.S."/>
            <person name="Wulff B.B."/>
            <person name="Steuernagel B."/>
            <person name="Mayer K.F."/>
            <person name="Olsen O.A."/>
        </authorList>
    </citation>
    <scope>NUCLEOTIDE SEQUENCE [LARGE SCALE GENOMIC DNA]</scope>
    <source>
        <strain evidence="14">cv. AL8/78</strain>
    </source>
</reference>
<reference evidence="13" key="3">
    <citation type="journal article" date="2017" name="Nature">
        <title>Genome sequence of the progenitor of the wheat D genome Aegilops tauschii.</title>
        <authorList>
            <person name="Luo M.C."/>
            <person name="Gu Y.Q."/>
            <person name="Puiu D."/>
            <person name="Wang H."/>
            <person name="Twardziok S.O."/>
            <person name="Deal K.R."/>
            <person name="Huo N."/>
            <person name="Zhu T."/>
            <person name="Wang L."/>
            <person name="Wang Y."/>
            <person name="McGuire P.E."/>
            <person name="Liu S."/>
            <person name="Long H."/>
            <person name="Ramasamy R.K."/>
            <person name="Rodriguez J.C."/>
            <person name="Van S.L."/>
            <person name="Yuan L."/>
            <person name="Wang Z."/>
            <person name="Xia Z."/>
            <person name="Xiao L."/>
            <person name="Anderson O.D."/>
            <person name="Ouyang S."/>
            <person name="Liang Y."/>
            <person name="Zimin A.V."/>
            <person name="Pertea G."/>
            <person name="Qi P."/>
            <person name="Bennetzen J.L."/>
            <person name="Dai X."/>
            <person name="Dawson M.W."/>
            <person name="Muller H.G."/>
            <person name="Kugler K."/>
            <person name="Rivarola-Duarte L."/>
            <person name="Spannagl M."/>
            <person name="Mayer K.F.X."/>
            <person name="Lu F.H."/>
            <person name="Bevan M.W."/>
            <person name="Leroy P."/>
            <person name="Li P."/>
            <person name="You F.M."/>
            <person name="Sun Q."/>
            <person name="Liu Z."/>
            <person name="Lyons E."/>
            <person name="Wicker T."/>
            <person name="Salzberg S.L."/>
            <person name="Devos K.M."/>
            <person name="Dvorak J."/>
        </authorList>
    </citation>
    <scope>NUCLEOTIDE SEQUENCE [LARGE SCALE GENOMIC DNA]</scope>
    <source>
        <strain evidence="13">cv. AL8/78</strain>
    </source>
</reference>
<feature type="region of interest" description="Disordered" evidence="10">
    <location>
        <begin position="225"/>
        <end position="256"/>
    </location>
</feature>
<evidence type="ECO:0000256" key="8">
    <source>
        <dbReference type="ARBA" id="ARBA00035011"/>
    </source>
</evidence>
<evidence type="ECO:0000256" key="7">
    <source>
        <dbReference type="ARBA" id="ARBA00023288"/>
    </source>
</evidence>
<keyword evidence="3" id="KW-0732">Signal</keyword>
<feature type="transmembrane region" description="Helical" evidence="11">
    <location>
        <begin position="258"/>
        <end position="283"/>
    </location>
</feature>
<evidence type="ECO:0000259" key="12">
    <source>
        <dbReference type="PROSITE" id="PS51485"/>
    </source>
</evidence>
<keyword evidence="7" id="KW-0449">Lipoprotein</keyword>
<comment type="subcellular location">
    <subcellularLocation>
        <location evidence="9">Endomembrane system</location>
        <topology evidence="9">Lipid-anchor</topology>
    </subcellularLocation>
    <subcellularLocation>
        <location evidence="1">Membrane</location>
        <topology evidence="1">Lipid-anchor</topology>
        <topology evidence="1">GPI-anchor</topology>
    </subcellularLocation>
</comment>
<reference evidence="14" key="2">
    <citation type="journal article" date="2017" name="Nat. Plants">
        <title>The Aegilops tauschii genome reveals multiple impacts of transposons.</title>
        <authorList>
            <person name="Zhao G."/>
            <person name="Zou C."/>
            <person name="Li K."/>
            <person name="Wang K."/>
            <person name="Li T."/>
            <person name="Gao L."/>
            <person name="Zhang X."/>
            <person name="Wang H."/>
            <person name="Yang Z."/>
            <person name="Liu X."/>
            <person name="Jiang W."/>
            <person name="Mao L."/>
            <person name="Kong X."/>
            <person name="Jiao Y."/>
            <person name="Jia J."/>
        </authorList>
    </citation>
    <scope>NUCLEOTIDE SEQUENCE [LARGE SCALE GENOMIC DNA]</scope>
    <source>
        <strain evidence="14">cv. AL8/78</strain>
    </source>
</reference>
<dbReference type="InterPro" id="IPR041846">
    <property type="entry name" value="ENL_dom"/>
</dbReference>
<keyword evidence="6" id="KW-0325">Glycoprotein</keyword>
<dbReference type="Pfam" id="PF02298">
    <property type="entry name" value="Cu_bind_like"/>
    <property type="match status" value="1"/>
</dbReference>
<dbReference type="FunFam" id="2.60.40.420:FF:000010">
    <property type="entry name" value="Early nodulin-like protein 1"/>
    <property type="match status" value="1"/>
</dbReference>
<dbReference type="AlphaFoldDB" id="A0A453EQD3"/>
<dbReference type="PROSITE" id="PS51485">
    <property type="entry name" value="PHYTOCYANIN"/>
    <property type="match status" value="1"/>
</dbReference>
<comment type="similarity">
    <text evidence="8">Belongs to the early nodulin-like (ENODL) family.</text>
</comment>
<keyword evidence="11" id="KW-0812">Transmembrane</keyword>
<evidence type="ECO:0000256" key="9">
    <source>
        <dbReference type="ARBA" id="ARBA00037868"/>
    </source>
</evidence>
<protein>
    <recommendedName>
        <fullName evidence="12">Phytocyanin domain-containing protein</fullName>
    </recommendedName>
</protein>
<dbReference type="SUPFAM" id="SSF49503">
    <property type="entry name" value="Cupredoxins"/>
    <property type="match status" value="1"/>
</dbReference>
<evidence type="ECO:0000313" key="13">
    <source>
        <dbReference type="EnsemblPlants" id="AET3Gv20423200.1"/>
    </source>
</evidence>
<keyword evidence="2" id="KW-0336">GPI-anchor</keyword>
<dbReference type="Gramene" id="AET3Gv20423200.1">
    <property type="protein sequence ID" value="AET3Gv20423200.1"/>
    <property type="gene ID" value="AET3Gv20423200"/>
</dbReference>
<proteinExistence type="inferred from homology"/>
<feature type="transmembrane region" description="Helical" evidence="11">
    <location>
        <begin position="93"/>
        <end position="112"/>
    </location>
</feature>
<reference evidence="13" key="5">
    <citation type="journal article" date="2021" name="G3 (Bethesda)">
        <title>Aegilops tauschii genome assembly Aet v5.0 features greater sequence contiguity and improved annotation.</title>
        <authorList>
            <person name="Wang L."/>
            <person name="Zhu T."/>
            <person name="Rodriguez J.C."/>
            <person name="Deal K.R."/>
            <person name="Dubcovsky J."/>
            <person name="McGuire P.E."/>
            <person name="Lux T."/>
            <person name="Spannagl M."/>
            <person name="Mayer K.F.X."/>
            <person name="Baldrich P."/>
            <person name="Meyers B.C."/>
            <person name="Huo N."/>
            <person name="Gu Y.Q."/>
            <person name="Zhou H."/>
            <person name="Devos K.M."/>
            <person name="Bennetzen J.L."/>
            <person name="Unver T."/>
            <person name="Budak H."/>
            <person name="Gulick P.J."/>
            <person name="Galiba G."/>
            <person name="Kalapos B."/>
            <person name="Nelson D.R."/>
            <person name="Li P."/>
            <person name="You F.M."/>
            <person name="Luo M.C."/>
            <person name="Dvorak J."/>
        </authorList>
    </citation>
    <scope>NUCLEOTIDE SEQUENCE [LARGE SCALE GENOMIC DNA]</scope>
    <source>
        <strain evidence="13">cv. AL8/78</strain>
    </source>
</reference>
<name>A0A453EQD3_AEGTS</name>
<evidence type="ECO:0000256" key="5">
    <source>
        <dbReference type="ARBA" id="ARBA00023157"/>
    </source>
</evidence>
<accession>A0A453EQD3</accession>
<organism evidence="13 14">
    <name type="scientific">Aegilops tauschii subsp. strangulata</name>
    <name type="common">Goatgrass</name>
    <dbReference type="NCBI Taxonomy" id="200361"/>
    <lineage>
        <taxon>Eukaryota</taxon>
        <taxon>Viridiplantae</taxon>
        <taxon>Streptophyta</taxon>
        <taxon>Embryophyta</taxon>
        <taxon>Tracheophyta</taxon>
        <taxon>Spermatophyta</taxon>
        <taxon>Magnoliopsida</taxon>
        <taxon>Liliopsida</taxon>
        <taxon>Poales</taxon>
        <taxon>Poaceae</taxon>
        <taxon>BOP clade</taxon>
        <taxon>Pooideae</taxon>
        <taxon>Triticodae</taxon>
        <taxon>Triticeae</taxon>
        <taxon>Triticinae</taxon>
        <taxon>Aegilops</taxon>
    </lineage>
</organism>
<dbReference type="InterPro" id="IPR008972">
    <property type="entry name" value="Cupredoxin"/>
</dbReference>
<dbReference type="EnsemblPlants" id="AET3Gv20423200.1">
    <property type="protein sequence ID" value="AET3Gv20423200.1"/>
    <property type="gene ID" value="AET3Gv20423200"/>
</dbReference>
<evidence type="ECO:0000256" key="11">
    <source>
        <dbReference type="SAM" id="Phobius"/>
    </source>
</evidence>
<dbReference type="PANTHER" id="PTHR33021:SF14">
    <property type="entry name" value="OS01G0272700 PROTEIN"/>
    <property type="match status" value="1"/>
</dbReference>
<evidence type="ECO:0000256" key="10">
    <source>
        <dbReference type="SAM" id="MobiDB-lite"/>
    </source>
</evidence>
<evidence type="ECO:0000256" key="3">
    <source>
        <dbReference type="ARBA" id="ARBA00022729"/>
    </source>
</evidence>
<feature type="domain" description="Phytocyanin" evidence="12">
    <location>
        <begin position="118"/>
        <end position="218"/>
    </location>
</feature>
<dbReference type="Proteomes" id="UP000015105">
    <property type="component" value="Chromosome 3D"/>
</dbReference>
<dbReference type="Gene3D" id="2.60.40.420">
    <property type="entry name" value="Cupredoxins - blue copper proteins"/>
    <property type="match status" value="1"/>
</dbReference>
<dbReference type="GO" id="GO:0009055">
    <property type="term" value="F:electron transfer activity"/>
    <property type="evidence" value="ECO:0007669"/>
    <property type="project" value="InterPro"/>
</dbReference>
<dbReference type="InterPro" id="IPR039391">
    <property type="entry name" value="Phytocyanin-like"/>
</dbReference>
<feature type="compositionally biased region" description="Gly residues" evidence="10">
    <location>
        <begin position="235"/>
        <end position="251"/>
    </location>
</feature>
<keyword evidence="4 11" id="KW-0472">Membrane</keyword>
<dbReference type="GO" id="GO:0005886">
    <property type="term" value="C:plasma membrane"/>
    <property type="evidence" value="ECO:0007669"/>
    <property type="project" value="TreeGrafter"/>
</dbReference>
<evidence type="ECO:0000256" key="6">
    <source>
        <dbReference type="ARBA" id="ARBA00023180"/>
    </source>
</evidence>
<dbReference type="PANTHER" id="PTHR33021">
    <property type="entry name" value="BLUE COPPER PROTEIN"/>
    <property type="match status" value="1"/>
</dbReference>
<dbReference type="GO" id="GO:0098552">
    <property type="term" value="C:side of membrane"/>
    <property type="evidence" value="ECO:0007669"/>
    <property type="project" value="UniProtKB-KW"/>
</dbReference>
<keyword evidence="11" id="KW-1133">Transmembrane helix</keyword>
<evidence type="ECO:0000256" key="2">
    <source>
        <dbReference type="ARBA" id="ARBA00022622"/>
    </source>
</evidence>
<evidence type="ECO:0000313" key="14">
    <source>
        <dbReference type="Proteomes" id="UP000015105"/>
    </source>
</evidence>
<reference evidence="13" key="4">
    <citation type="submission" date="2019-03" db="UniProtKB">
        <authorList>
            <consortium name="EnsemblPlants"/>
        </authorList>
    </citation>
    <scope>IDENTIFICATION</scope>
</reference>
<dbReference type="STRING" id="200361.A0A453EQD3"/>